<feature type="compositionally biased region" description="Polar residues" evidence="1">
    <location>
        <begin position="9"/>
        <end position="18"/>
    </location>
</feature>
<reference evidence="3" key="1">
    <citation type="submission" date="2025-08" db="UniProtKB">
        <authorList>
            <consortium name="RefSeq"/>
        </authorList>
    </citation>
    <scope>IDENTIFICATION</scope>
    <source>
        <tissue evidence="3">Whole organism</tissue>
    </source>
</reference>
<dbReference type="OrthoDB" id="8217849at2759"/>
<dbReference type="GeneID" id="113214754"/>
<sequence>MACEMNVEDVSQTGPTARQQEKEARLAEAPGVTRLVKVWCHEDPAWSLQLLRCAAPSLELLSVYFALEDHLREVHDAMPRLRRLELSGGYALLHAQPPELPTLPPGRDGLQWLSVGTLPRATTQSLLKAHAGTLEELQLYVGTPGIKEWPDTCGDLHSLLQQSGLQALRRLVLRRWGCSHKPVTCSEQRAEVRRVLPGAEVLCSECDPVELAEV</sequence>
<accession>A0A6J1TB07</accession>
<evidence type="ECO:0000313" key="2">
    <source>
        <dbReference type="Proteomes" id="UP000504606"/>
    </source>
</evidence>
<gene>
    <name evidence="3" type="primary">LOC113214754</name>
</gene>
<evidence type="ECO:0000313" key="3">
    <source>
        <dbReference type="RefSeq" id="XP_026290002.2"/>
    </source>
</evidence>
<dbReference type="Gene3D" id="3.80.10.10">
    <property type="entry name" value="Ribonuclease Inhibitor"/>
    <property type="match status" value="1"/>
</dbReference>
<dbReference type="Proteomes" id="UP000504606">
    <property type="component" value="Unplaced"/>
</dbReference>
<dbReference type="AlphaFoldDB" id="A0A6J1TB07"/>
<dbReference type="KEGG" id="foc:113214754"/>
<organism evidence="2 3">
    <name type="scientific">Frankliniella occidentalis</name>
    <name type="common">Western flower thrips</name>
    <name type="synonym">Euthrips occidentalis</name>
    <dbReference type="NCBI Taxonomy" id="133901"/>
    <lineage>
        <taxon>Eukaryota</taxon>
        <taxon>Metazoa</taxon>
        <taxon>Ecdysozoa</taxon>
        <taxon>Arthropoda</taxon>
        <taxon>Hexapoda</taxon>
        <taxon>Insecta</taxon>
        <taxon>Pterygota</taxon>
        <taxon>Neoptera</taxon>
        <taxon>Paraneoptera</taxon>
        <taxon>Thysanoptera</taxon>
        <taxon>Terebrantia</taxon>
        <taxon>Thripoidea</taxon>
        <taxon>Thripidae</taxon>
        <taxon>Frankliniella</taxon>
    </lineage>
</organism>
<proteinExistence type="predicted"/>
<protein>
    <submittedName>
        <fullName evidence="3">Uncharacterized protein LOC113214754</fullName>
    </submittedName>
</protein>
<feature type="region of interest" description="Disordered" evidence="1">
    <location>
        <begin position="1"/>
        <end position="25"/>
    </location>
</feature>
<dbReference type="RefSeq" id="XP_026290002.2">
    <property type="nucleotide sequence ID" value="XM_026434217.2"/>
</dbReference>
<name>A0A6J1TB07_FRAOC</name>
<dbReference type="InterPro" id="IPR032675">
    <property type="entry name" value="LRR_dom_sf"/>
</dbReference>
<keyword evidence="2" id="KW-1185">Reference proteome</keyword>
<evidence type="ECO:0000256" key="1">
    <source>
        <dbReference type="SAM" id="MobiDB-lite"/>
    </source>
</evidence>